<evidence type="ECO:0000256" key="9">
    <source>
        <dbReference type="ARBA" id="ARBA00022842"/>
    </source>
</evidence>
<feature type="domain" description="VRR-NUC" evidence="11">
    <location>
        <begin position="445"/>
        <end position="563"/>
    </location>
</feature>
<keyword evidence="7" id="KW-0479">Metal-binding</keyword>
<dbReference type="SMART" id="SM00990">
    <property type="entry name" value="VRR_NUC"/>
    <property type="match status" value="1"/>
</dbReference>
<proteinExistence type="inferred from homology"/>
<evidence type="ECO:0000256" key="4">
    <source>
        <dbReference type="ARBA" id="ARBA00005533"/>
    </source>
</evidence>
<evidence type="ECO:0000256" key="7">
    <source>
        <dbReference type="ARBA" id="ARBA00022723"/>
    </source>
</evidence>
<dbReference type="InterPro" id="IPR033315">
    <property type="entry name" value="Fan1-like"/>
</dbReference>
<comment type="caution">
    <text evidence="12">The sequence shown here is derived from an EMBL/GenBank/DDBJ whole genome shotgun (WGS) entry which is preliminary data.</text>
</comment>
<dbReference type="PANTHER" id="PTHR15749:SF4">
    <property type="entry name" value="FANCONI-ASSOCIATED NUCLEASE 1"/>
    <property type="match status" value="1"/>
</dbReference>
<dbReference type="Pfam" id="PF18081">
    <property type="entry name" value="FANC_SAP"/>
    <property type="match status" value="1"/>
</dbReference>
<keyword evidence="9" id="KW-0460">Magnesium</keyword>
<accession>A0ABW2IUK0</accession>
<dbReference type="Pfam" id="PF08774">
    <property type="entry name" value="VRR_NUC"/>
    <property type="match status" value="1"/>
</dbReference>
<evidence type="ECO:0000313" key="13">
    <source>
        <dbReference type="Proteomes" id="UP001596506"/>
    </source>
</evidence>
<evidence type="ECO:0000313" key="12">
    <source>
        <dbReference type="EMBL" id="MFC7294587.1"/>
    </source>
</evidence>
<dbReference type="PANTHER" id="PTHR15749">
    <property type="entry name" value="FANCONI-ASSOCIATED NUCLEASE 1"/>
    <property type="match status" value="1"/>
</dbReference>
<evidence type="ECO:0000256" key="10">
    <source>
        <dbReference type="ARBA" id="ARBA00023211"/>
    </source>
</evidence>
<comment type="catalytic activity">
    <reaction evidence="1">
        <text>Hydrolytically removes 5'-nucleotides successively from the 3'-hydroxy termini of 3'-hydroxy-terminated oligonucleotides.</text>
        <dbReference type="EC" id="3.1.4.1"/>
    </reaction>
</comment>
<comment type="cofactor">
    <cofactor evidence="2">
        <name>Mn(2+)</name>
        <dbReference type="ChEBI" id="CHEBI:29035"/>
    </cofactor>
</comment>
<evidence type="ECO:0000256" key="2">
    <source>
        <dbReference type="ARBA" id="ARBA00001936"/>
    </source>
</evidence>
<keyword evidence="10" id="KW-0464">Manganese</keyword>
<evidence type="ECO:0000256" key="5">
    <source>
        <dbReference type="ARBA" id="ARBA00012029"/>
    </source>
</evidence>
<dbReference type="Gene3D" id="3.40.1350.10">
    <property type="match status" value="1"/>
</dbReference>
<keyword evidence="8" id="KW-0378">Hydrolase</keyword>
<dbReference type="InterPro" id="IPR040603">
    <property type="entry name" value="FAN1_SAP_bact"/>
</dbReference>
<comment type="similarity">
    <text evidence="4">Belongs to the FAN1 family.</text>
</comment>
<dbReference type="InterPro" id="IPR011856">
    <property type="entry name" value="tRNA_endonuc-like_dom_sf"/>
</dbReference>
<gene>
    <name evidence="12" type="ORF">ACFQQA_07610</name>
</gene>
<dbReference type="RefSeq" id="WP_227520942.1">
    <property type="nucleotide sequence ID" value="NZ_JBHTBD010000002.1"/>
</dbReference>
<evidence type="ECO:0000256" key="8">
    <source>
        <dbReference type="ARBA" id="ARBA00022801"/>
    </source>
</evidence>
<sequence length="570" mass="65035">MSELIMAPGHERPTAADLENPLYYLQNMETVVAWVANYHSDLLLELERGCLRDFFELSRAARALLTRMVMRTGDLFRTDKLSYPELGCPEAEALDELVADGWLDANPLLTLDDIFRLFTLAELRAAFAPVLEQAGLAKNRPKARMKEILQEFYTDARTLSGWFGEVASPVVRVSHMALFDRIRLMFFGNLRQSWSDFVLVELGHHRYEQVEFTPEARAFSQRSEVDTYLAMHHCRESLDAGVHAAEVWADIPAATNNPWLTSRRDRLLLELGRQAERQGDRELALHALAASGHREARLKQLRLLERMKRFEQAWAIATQWEKEELSDAEAQGLARIVKRLAKKVGEPVPSASMNPEICEFTLTLPQTGGSVEMVVRDHLSTPEAPAFYVENTLINSLFGLLCWHTIFKAIPGAFFHPFHTGPADLVREDFVNRRQAAFDQCFAALKDGGYRQIILETYAAKQGITNPFVAWPALSEELLNLALDRIPAADLKIMFERLLLNIREHRSGFPDLVRFSKEIDEDAPRYEMIEVKGPGDRLQDHQIRWLHFFARQGIAASVCYLRWQDSEATT</sequence>
<dbReference type="EMBL" id="JBHTBD010000002">
    <property type="protein sequence ID" value="MFC7294587.1"/>
    <property type="molecule type" value="Genomic_DNA"/>
</dbReference>
<dbReference type="Proteomes" id="UP001596506">
    <property type="component" value="Unassembled WGS sequence"/>
</dbReference>
<dbReference type="InterPro" id="IPR014883">
    <property type="entry name" value="VRR_NUC"/>
</dbReference>
<keyword evidence="6" id="KW-0540">Nuclease</keyword>
<evidence type="ECO:0000256" key="6">
    <source>
        <dbReference type="ARBA" id="ARBA00022722"/>
    </source>
</evidence>
<evidence type="ECO:0000259" key="11">
    <source>
        <dbReference type="SMART" id="SM00990"/>
    </source>
</evidence>
<name>A0ABW2IUK0_9GAMM</name>
<organism evidence="12 13">
    <name type="scientific">Marinobacter aromaticivorans</name>
    <dbReference type="NCBI Taxonomy" id="1494078"/>
    <lineage>
        <taxon>Bacteria</taxon>
        <taxon>Pseudomonadati</taxon>
        <taxon>Pseudomonadota</taxon>
        <taxon>Gammaproteobacteria</taxon>
        <taxon>Pseudomonadales</taxon>
        <taxon>Marinobacteraceae</taxon>
        <taxon>Marinobacter</taxon>
    </lineage>
</organism>
<protein>
    <recommendedName>
        <fullName evidence="5">phosphodiesterase I</fullName>
        <ecNumber evidence="5">3.1.4.1</ecNumber>
    </recommendedName>
</protein>
<evidence type="ECO:0000256" key="3">
    <source>
        <dbReference type="ARBA" id="ARBA00001946"/>
    </source>
</evidence>
<keyword evidence="13" id="KW-1185">Reference proteome</keyword>
<evidence type="ECO:0000256" key="1">
    <source>
        <dbReference type="ARBA" id="ARBA00000983"/>
    </source>
</evidence>
<dbReference type="InterPro" id="IPR049125">
    <property type="entry name" value="FAN1-like_WH"/>
</dbReference>
<comment type="cofactor">
    <cofactor evidence="3">
        <name>Mg(2+)</name>
        <dbReference type="ChEBI" id="CHEBI:18420"/>
    </cofactor>
</comment>
<reference evidence="13" key="1">
    <citation type="journal article" date="2019" name="Int. J. Syst. Evol. Microbiol.">
        <title>The Global Catalogue of Microorganisms (GCM) 10K type strain sequencing project: providing services to taxonomists for standard genome sequencing and annotation.</title>
        <authorList>
            <consortium name="The Broad Institute Genomics Platform"/>
            <consortium name="The Broad Institute Genome Sequencing Center for Infectious Disease"/>
            <person name="Wu L."/>
            <person name="Ma J."/>
        </authorList>
    </citation>
    <scope>NUCLEOTIDE SEQUENCE [LARGE SCALE GENOMIC DNA]</scope>
    <source>
        <strain evidence="13">CCUG 60559</strain>
    </source>
</reference>
<dbReference type="Pfam" id="PF21315">
    <property type="entry name" value="FAN1_HTH"/>
    <property type="match status" value="1"/>
</dbReference>
<dbReference type="EC" id="3.1.4.1" evidence="5"/>